<name>A0ACA9PNS5_9GLOM</name>
<sequence>KCELKLADFGLARAFGIPVRSYSHEVVTLWYRAPDVLMGSRQYSTSIDVWSAGCIFAEMASGRPLFPGVLGTPTEETWPRVSQLPEYKVRAINAKCKGYRIQ</sequence>
<keyword evidence="2" id="KW-1185">Reference proteome</keyword>
<evidence type="ECO:0000313" key="2">
    <source>
        <dbReference type="Proteomes" id="UP000789860"/>
    </source>
</evidence>
<reference evidence="1" key="1">
    <citation type="submission" date="2021-06" db="EMBL/GenBank/DDBJ databases">
        <authorList>
            <person name="Kallberg Y."/>
            <person name="Tangrot J."/>
            <person name="Rosling A."/>
        </authorList>
    </citation>
    <scope>NUCLEOTIDE SEQUENCE</scope>
    <source>
        <strain evidence="1">AU212A</strain>
    </source>
</reference>
<gene>
    <name evidence="1" type="ORF">SCALOS_LOCUS11044</name>
</gene>
<protein>
    <submittedName>
        <fullName evidence="1">2897_t:CDS:1</fullName>
    </submittedName>
</protein>
<proteinExistence type="predicted"/>
<dbReference type="Proteomes" id="UP000789860">
    <property type="component" value="Unassembled WGS sequence"/>
</dbReference>
<feature type="non-terminal residue" evidence="1">
    <location>
        <position position="1"/>
    </location>
</feature>
<organism evidence="1 2">
    <name type="scientific">Scutellospora calospora</name>
    <dbReference type="NCBI Taxonomy" id="85575"/>
    <lineage>
        <taxon>Eukaryota</taxon>
        <taxon>Fungi</taxon>
        <taxon>Fungi incertae sedis</taxon>
        <taxon>Mucoromycota</taxon>
        <taxon>Glomeromycotina</taxon>
        <taxon>Glomeromycetes</taxon>
        <taxon>Diversisporales</taxon>
        <taxon>Gigasporaceae</taxon>
        <taxon>Scutellospora</taxon>
    </lineage>
</organism>
<comment type="caution">
    <text evidence="1">The sequence shown here is derived from an EMBL/GenBank/DDBJ whole genome shotgun (WGS) entry which is preliminary data.</text>
</comment>
<evidence type="ECO:0000313" key="1">
    <source>
        <dbReference type="EMBL" id="CAG8715515.1"/>
    </source>
</evidence>
<feature type="non-terminal residue" evidence="1">
    <location>
        <position position="102"/>
    </location>
</feature>
<dbReference type="EMBL" id="CAJVPM010045045">
    <property type="protein sequence ID" value="CAG8715515.1"/>
    <property type="molecule type" value="Genomic_DNA"/>
</dbReference>
<accession>A0ACA9PNS5</accession>